<evidence type="ECO:0000259" key="1">
    <source>
        <dbReference type="Pfam" id="PF16793"/>
    </source>
</evidence>
<feature type="domain" description="RepB-like DNA primase" evidence="1">
    <location>
        <begin position="91"/>
        <end position="171"/>
    </location>
</feature>
<name>A0A899IMH0_9CAUD</name>
<proteinExistence type="predicted"/>
<evidence type="ECO:0000313" key="2">
    <source>
        <dbReference type="EMBL" id="QSL99589.1"/>
    </source>
</evidence>
<dbReference type="Pfam" id="PF13481">
    <property type="entry name" value="AAA_25"/>
    <property type="match status" value="1"/>
</dbReference>
<dbReference type="SUPFAM" id="SSF52540">
    <property type="entry name" value="P-loop containing nucleoside triphosphate hydrolases"/>
    <property type="match status" value="1"/>
</dbReference>
<evidence type="ECO:0000313" key="3">
    <source>
        <dbReference type="Proteomes" id="UP000663627"/>
    </source>
</evidence>
<dbReference type="InterPro" id="IPR039459">
    <property type="entry name" value="RepB-like_DNA_primase_dom"/>
</dbReference>
<dbReference type="Proteomes" id="UP000663627">
    <property type="component" value="Segment"/>
</dbReference>
<sequence>MDVDKQLRILRAIWRKADGYVFLPYIEKKWARTDERKHHWREGPAFRIPADYDKMRDHLEKHWEDDLYFSPMVFTGPKRISEWAAIGNRLWADLDEANPDDIKEELKPTLAWETSPGRFAAIWFMHSSRPETTERGGENHRLSIALGADPSGWDTTQLLRVPGSANNKPGYVEGIRGRLVWRGGSRLAWDEIDRLPEIPQADVVGGDLVTEQLLESIDPYESYARVKRKLRGVIRQYMRLKDDSGLDRSEIAWQVERELADAGCTLLEMVAIIRPTPWNKFEGRADELKRLTLECGKALALKKPKETAALDQDTEVKHKLVPFWRNEEYLNAPEPEWLYDQFIPKGGCGFISGIPKSMKTWLAMDLAISSALGKEYLSYECEQPINVLYVQREDPTTMVRSRHNVIASTKHPKYSLDRPQRELEQYPGALYVETMLAVDLSDEGWQTWLSDVIQESQLSLVIVDTLTRAAPGVDLDSASTVTGDLLNPMKEIARQENCALVFVHHNTKAQANGRAAQNMAGSGQIHAWADFGIYVTEKRENGPTIELDFTHETKYTGTNELTFRVSGLPDRWDPEEYVKSTPSKGKKYTDDDELTEDDLAGHKAPAAVRVQQYVRSCPDATTAEIAAACGVTERTVRRVRK</sequence>
<dbReference type="InterPro" id="IPR027417">
    <property type="entry name" value="P-loop_NTPase"/>
</dbReference>
<dbReference type="Gene3D" id="3.30.70.1790">
    <property type="entry name" value="RepB DNA-primase, N-terminal domain"/>
    <property type="match status" value="1"/>
</dbReference>
<protein>
    <recommendedName>
        <fullName evidence="1">RepB-like DNA primase domain-containing protein</fullName>
    </recommendedName>
</protein>
<dbReference type="Pfam" id="PF16793">
    <property type="entry name" value="RepB_primase"/>
    <property type="match status" value="1"/>
</dbReference>
<organism evidence="2 3">
    <name type="scientific">Mycobacterium phage Maco2</name>
    <dbReference type="NCBI Taxonomy" id="2805749"/>
    <lineage>
        <taxon>Viruses</taxon>
        <taxon>Duplodnaviria</taxon>
        <taxon>Heunggongvirae</taxon>
        <taxon>Uroviricota</taxon>
        <taxon>Caudoviricetes</taxon>
        <taxon>Mapvirus</taxon>
        <taxon>Mapvirus Ff47</taxon>
    </lineage>
</organism>
<reference evidence="2" key="1">
    <citation type="submission" date="2021-01" db="EMBL/GenBank/DDBJ databases">
        <authorList>
            <person name="Rakov C."/>
            <person name="Yerushalmy O."/>
            <person name="Alkalay-Oren S."/>
            <person name="Coppenhagen-Glazer S."/>
            <person name="Hazan R."/>
        </authorList>
    </citation>
    <scope>NUCLEOTIDE SEQUENCE</scope>
</reference>
<dbReference type="Gene3D" id="3.40.50.300">
    <property type="entry name" value="P-loop containing nucleotide triphosphate hydrolases"/>
    <property type="match status" value="1"/>
</dbReference>
<dbReference type="EMBL" id="MW460248">
    <property type="protein sequence ID" value="QSL99589.1"/>
    <property type="molecule type" value="Genomic_DNA"/>
</dbReference>
<accession>A0A899IMH0</accession>